<feature type="compositionally biased region" description="Low complexity" evidence="1">
    <location>
        <begin position="665"/>
        <end position="697"/>
    </location>
</feature>
<feature type="compositionally biased region" description="Low complexity" evidence="1">
    <location>
        <begin position="399"/>
        <end position="410"/>
    </location>
</feature>
<dbReference type="RefSeq" id="WP_344672078.1">
    <property type="nucleotide sequence ID" value="NZ_BAAAQN010000105.1"/>
</dbReference>
<protein>
    <submittedName>
        <fullName evidence="3">Uncharacterized protein</fullName>
    </submittedName>
</protein>
<feature type="compositionally biased region" description="Low complexity" evidence="1">
    <location>
        <begin position="377"/>
        <end position="392"/>
    </location>
</feature>
<dbReference type="Proteomes" id="UP001500751">
    <property type="component" value="Unassembled WGS sequence"/>
</dbReference>
<feature type="compositionally biased region" description="Pro residues" evidence="1">
    <location>
        <begin position="543"/>
        <end position="552"/>
    </location>
</feature>
<reference evidence="4" key="1">
    <citation type="journal article" date="2019" name="Int. J. Syst. Evol. Microbiol.">
        <title>The Global Catalogue of Microorganisms (GCM) 10K type strain sequencing project: providing services to taxonomists for standard genome sequencing and annotation.</title>
        <authorList>
            <consortium name="The Broad Institute Genomics Platform"/>
            <consortium name="The Broad Institute Genome Sequencing Center for Infectious Disease"/>
            <person name="Wu L."/>
            <person name="Ma J."/>
        </authorList>
    </citation>
    <scope>NUCLEOTIDE SEQUENCE [LARGE SCALE GENOMIC DNA]</scope>
    <source>
        <strain evidence="4">JCM 16014</strain>
    </source>
</reference>
<evidence type="ECO:0000256" key="2">
    <source>
        <dbReference type="SAM" id="Phobius"/>
    </source>
</evidence>
<feature type="region of interest" description="Disordered" evidence="1">
    <location>
        <begin position="322"/>
        <end position="357"/>
    </location>
</feature>
<organism evidence="3 4">
    <name type="scientific">Catenulispora yoronensis</name>
    <dbReference type="NCBI Taxonomy" id="450799"/>
    <lineage>
        <taxon>Bacteria</taxon>
        <taxon>Bacillati</taxon>
        <taxon>Actinomycetota</taxon>
        <taxon>Actinomycetes</taxon>
        <taxon>Catenulisporales</taxon>
        <taxon>Catenulisporaceae</taxon>
        <taxon>Catenulispora</taxon>
    </lineage>
</organism>
<evidence type="ECO:0000313" key="4">
    <source>
        <dbReference type="Proteomes" id="UP001500751"/>
    </source>
</evidence>
<accession>A0ABN2VMS7</accession>
<feature type="compositionally biased region" description="Acidic residues" evidence="1">
    <location>
        <begin position="236"/>
        <end position="249"/>
    </location>
</feature>
<dbReference type="EMBL" id="BAAAQN010000105">
    <property type="protein sequence ID" value="GAA2065795.1"/>
    <property type="molecule type" value="Genomic_DNA"/>
</dbReference>
<evidence type="ECO:0000313" key="3">
    <source>
        <dbReference type="EMBL" id="GAA2065795.1"/>
    </source>
</evidence>
<proteinExistence type="predicted"/>
<keyword evidence="2" id="KW-0812">Transmembrane</keyword>
<keyword evidence="4" id="KW-1185">Reference proteome</keyword>
<feature type="compositionally biased region" description="Pro residues" evidence="1">
    <location>
        <begin position="583"/>
        <end position="599"/>
    </location>
</feature>
<gene>
    <name evidence="3" type="ORF">GCM10009839_91830</name>
</gene>
<feature type="compositionally biased region" description="Polar residues" evidence="1">
    <location>
        <begin position="653"/>
        <end position="664"/>
    </location>
</feature>
<keyword evidence="2" id="KW-0472">Membrane</keyword>
<sequence length="888" mass="90666">MSVQRGDLVAGRYRLGDPLGPAWRAHDEHEDVEVVLVPAAGDGVPDPAPWRDRRSVLPTTGALVSDAGAWFVAAPVPARTLAEAIAQWGALPAEQVLTIAAGAVATLSGTGPHPNLTADHILLTDEGKILVLPVPTVEEPVFNLGASLFLAAEGRSPFDTSTAEPRQPTLAPLIRGMMQHDPDRAAALDRAHAELSRLGAPLEAEHGADTMLEAQTASAAAAGGGAGGVSAVDGADVPDEPDELDEPDEPTQAVSTAELLAETGESEALAEAAEDDGDEPTQAVSTADLLAETSAEELIEAVPPLGDADEDEPTTVVPALAADAGSDSGSDSDSVDDEPTQAVPSVAAGSVESQTQPMSAAELLAKTSTDAVDDEPTQAVPSSAASAAITATPDDEPTRAVPSVAASSATPDDEPTQAVASAGSAAPDNELTRPVPILAADVPGEELTRPVPRVGAGSPDESSTEALTLATPEPAQTKPEGIAAPTLAVAPPTQAAQIVPPAGFQQQYPQQPQPQPFAQQPYPQPQPQQHSAAPPTQAAAAYSPPPPPPGAPNPWLQQPQQPQNPWQNQGGAPPPGAGGWGPNQPPGGPFYPMQTPPPKKNNGKTIGIVVGAVAAVAAVVLVVVLASKGNGSKDNVGTAGSSTSHSATGPSSVPDTNFPTGTKAPTSHSSSSPSPSDSSSSDTDSPSDTTSSSSDAYTPPPDLTSTPFDPSVLNEGATDKTPMTLEALAPQDFTDDRGVHYSLKAGSIQPCVQTDMSANMKDILTSNSCTKEVAASYVDDSGQYLVSVKVLPLPDQHTATVVYNDLAQQNAADFGIWCPQSGPGSTACQGDYRSATIKQYREQQHRYVVLSVALAVNHSESSTIAPWLDAAAKKAVDAAGPDNWSGNQ</sequence>
<feature type="region of interest" description="Disordered" evidence="1">
    <location>
        <begin position="369"/>
        <end position="604"/>
    </location>
</feature>
<feature type="compositionally biased region" description="Low complexity" evidence="1">
    <location>
        <begin position="322"/>
        <end position="332"/>
    </location>
</feature>
<keyword evidence="2" id="KW-1133">Transmembrane helix</keyword>
<feature type="transmembrane region" description="Helical" evidence="2">
    <location>
        <begin position="606"/>
        <end position="626"/>
    </location>
</feature>
<comment type="caution">
    <text evidence="3">The sequence shown here is derived from an EMBL/GenBank/DDBJ whole genome shotgun (WGS) entry which is preliminary data.</text>
</comment>
<name>A0ABN2VMS7_9ACTN</name>
<feature type="region of interest" description="Disordered" evidence="1">
    <location>
        <begin position="629"/>
        <end position="722"/>
    </location>
</feature>
<feature type="region of interest" description="Disordered" evidence="1">
    <location>
        <begin position="218"/>
        <end position="253"/>
    </location>
</feature>
<evidence type="ECO:0000256" key="1">
    <source>
        <dbReference type="SAM" id="MobiDB-lite"/>
    </source>
</evidence>
<feature type="compositionally biased region" description="Low complexity" evidence="1">
    <location>
        <begin position="637"/>
        <end position="652"/>
    </location>
</feature>
<feature type="compositionally biased region" description="Low complexity" evidence="1">
    <location>
        <begin position="553"/>
        <end position="571"/>
    </location>
</feature>
<feature type="compositionally biased region" description="Low complexity" evidence="1">
    <location>
        <begin position="500"/>
        <end position="542"/>
    </location>
</feature>